<dbReference type="GO" id="GO:0060236">
    <property type="term" value="P:regulation of mitotic spindle organization"/>
    <property type="evidence" value="ECO:0007669"/>
    <property type="project" value="InterPro"/>
</dbReference>
<evidence type="ECO:0000256" key="1">
    <source>
        <dbReference type="ARBA" id="ARBA00004123"/>
    </source>
</evidence>
<keyword evidence="8" id="KW-0175">Coiled coil</keyword>
<feature type="compositionally biased region" description="Polar residues" evidence="9">
    <location>
        <begin position="466"/>
        <end position="480"/>
    </location>
</feature>
<evidence type="ECO:0000259" key="11">
    <source>
        <dbReference type="Pfam" id="PF12214"/>
    </source>
</evidence>
<feature type="domain" description="TPX2 C-terminal" evidence="10">
    <location>
        <begin position="743"/>
        <end position="819"/>
    </location>
</feature>
<feature type="compositionally biased region" description="Polar residues" evidence="9">
    <location>
        <begin position="221"/>
        <end position="237"/>
    </location>
</feature>
<gene>
    <name evidence="12" type="ORF">GSMUA_80440.1</name>
</gene>
<dbReference type="PANTHER" id="PTHR14326">
    <property type="entry name" value="TARGETING PROTEIN FOR XKLP2"/>
    <property type="match status" value="1"/>
</dbReference>
<feature type="region of interest" description="Disordered" evidence="9">
    <location>
        <begin position="797"/>
        <end position="828"/>
    </location>
</feature>
<dbReference type="InterPro" id="IPR027329">
    <property type="entry name" value="TPX2_C"/>
</dbReference>
<proteinExistence type="inferred from homology"/>
<dbReference type="GO" id="GO:0005874">
    <property type="term" value="C:microtubule"/>
    <property type="evidence" value="ECO:0007669"/>
    <property type="project" value="UniProtKB-KW"/>
</dbReference>
<evidence type="ECO:0000259" key="10">
    <source>
        <dbReference type="Pfam" id="PF06886"/>
    </source>
</evidence>
<feature type="region of interest" description="Disordered" evidence="9">
    <location>
        <begin position="215"/>
        <end position="260"/>
    </location>
</feature>
<feature type="coiled-coil region" evidence="8">
    <location>
        <begin position="686"/>
        <end position="713"/>
    </location>
</feature>
<keyword evidence="6" id="KW-0206">Cytoskeleton</keyword>
<feature type="compositionally biased region" description="Basic and acidic residues" evidence="9">
    <location>
        <begin position="483"/>
        <end position="495"/>
    </location>
</feature>
<name>A0A8D7EXI2_MUSAM</name>
<accession>A0A8D7EXI2</accession>
<comment type="subcellular location">
    <subcellularLocation>
        <location evidence="2">Cytoplasm</location>
        <location evidence="2">Cytoskeleton</location>
        <location evidence="2">Spindle</location>
    </subcellularLocation>
    <subcellularLocation>
        <location evidence="1">Nucleus</location>
    </subcellularLocation>
</comment>
<keyword evidence="5" id="KW-0493">Microtubule</keyword>
<evidence type="ECO:0000313" key="12">
    <source>
        <dbReference type="EMBL" id="CAG1832124.1"/>
    </source>
</evidence>
<evidence type="ECO:0000256" key="6">
    <source>
        <dbReference type="ARBA" id="ARBA00023212"/>
    </source>
</evidence>
<evidence type="ECO:0000256" key="3">
    <source>
        <dbReference type="ARBA" id="ARBA00005885"/>
    </source>
</evidence>
<evidence type="ECO:0000256" key="4">
    <source>
        <dbReference type="ARBA" id="ARBA00022490"/>
    </source>
</evidence>
<feature type="coiled-coil region" evidence="8">
    <location>
        <begin position="754"/>
        <end position="781"/>
    </location>
</feature>
<dbReference type="InterPro" id="IPR009675">
    <property type="entry name" value="TPX2_fam"/>
</dbReference>
<feature type="domain" description="TPX2 central" evidence="11">
    <location>
        <begin position="382"/>
        <end position="467"/>
    </location>
</feature>
<feature type="region of interest" description="Disordered" evidence="9">
    <location>
        <begin position="466"/>
        <end position="495"/>
    </location>
</feature>
<dbReference type="Pfam" id="PF06886">
    <property type="entry name" value="TPX2"/>
    <property type="match status" value="1"/>
</dbReference>
<dbReference type="InterPro" id="IPR027330">
    <property type="entry name" value="TPX2_central_dom"/>
</dbReference>
<feature type="domain" description="TPX2 central" evidence="11">
    <location>
        <begin position="483"/>
        <end position="560"/>
    </location>
</feature>
<sequence length="840" mass="95942">MANGGVDVLQIDEAYEFRAPRFFDFVNEETEEDIKRAELWFETSRSYAPSPFMPRIREGRSVQIDSLCDFGNVDQQQKVEVSTKVTQTDALNEAENTTRNYQQELETKLLVKPEQSQEVEDRKNSFEFVSEVKPQTNILPQQKTSFPCNSSSLASSKEEAPCLEFHIAPGGAPVAAASTACTAKALKSSTKLVAPSTVNNHVTVEACTPRAQRIPEKGVAPSSSKHLTTRKNASMMRQPSALKPKTKSPIQSSKSTKGKNIIKRPGSLAAKSSMAAEIAQENQAVKRQKLDDGRSRQIHNIKNRVLLHKPRLGLTGGTGMSTSAAKGCLEEKSSRKEISPFISAAEMINKFHSRTRDLDLSQNRSLSNDDTASVIQRRPKLTLTRPKNPEFETAHRVRAVRIKSSAELEEEMLAKIPKFKARPLNKKIFEAPSFPALPKSVPQPPIFQEFHLKTMDRANQHTETSSVVSSIDGSVQNQNKPFRLTEPRPPHLETSLRARPPMIKSTQELELEDLEKIPKFKARPLNKKILESKGEIGLFCNPKPQITITEEFHFATNERLGPPAAVVQLFDKAGIRLLFGFTSSRSMRNLLIIAFQKFQLSLHSETSNHERKEVPRVTIPTPFHLHTEERGFEKERQLAEQILQKELEEERARIPKANPYPYTTDYPVIPPKPEPKHCTKPEAFQLESLVRHEEEMQRKLEEKERMEREEAQRRIFRAQPILNDDPLPLPQRERKPLTEIKEFVLHLDHRAVERTEFDQKIKEKELTYKRLREEQEFAQMMEEEKAVKQMRRTMVPHAKPLPKFSNPFVPQKSTKEATKPKSPDLRVNHRVELRQAFHMR</sequence>
<keyword evidence="7" id="KW-0539">Nucleus</keyword>
<protein>
    <submittedName>
        <fullName evidence="12">(wild Malaysian banana) hypothetical protein</fullName>
    </submittedName>
</protein>
<dbReference type="EMBL" id="HG996472">
    <property type="protein sequence ID" value="CAG1832124.1"/>
    <property type="molecule type" value="Genomic_DNA"/>
</dbReference>
<keyword evidence="4" id="KW-0963">Cytoplasm</keyword>
<dbReference type="Pfam" id="PF12214">
    <property type="entry name" value="TPX2_importin"/>
    <property type="match status" value="2"/>
</dbReference>
<dbReference type="AlphaFoldDB" id="A0A8D7EXI2"/>
<feature type="compositionally biased region" description="Basic and acidic residues" evidence="9">
    <location>
        <begin position="813"/>
        <end position="828"/>
    </location>
</feature>
<organism evidence="12">
    <name type="scientific">Musa acuminata subsp. malaccensis</name>
    <name type="common">Wild banana</name>
    <name type="synonym">Musa malaccensis</name>
    <dbReference type="NCBI Taxonomy" id="214687"/>
    <lineage>
        <taxon>Eukaryota</taxon>
        <taxon>Viridiplantae</taxon>
        <taxon>Streptophyta</taxon>
        <taxon>Embryophyta</taxon>
        <taxon>Tracheophyta</taxon>
        <taxon>Spermatophyta</taxon>
        <taxon>Magnoliopsida</taxon>
        <taxon>Liliopsida</taxon>
        <taxon>Zingiberales</taxon>
        <taxon>Musaceae</taxon>
        <taxon>Musa</taxon>
    </lineage>
</organism>
<dbReference type="GO" id="GO:0005819">
    <property type="term" value="C:spindle"/>
    <property type="evidence" value="ECO:0007669"/>
    <property type="project" value="UniProtKB-SubCell"/>
</dbReference>
<evidence type="ECO:0000256" key="5">
    <source>
        <dbReference type="ARBA" id="ARBA00022701"/>
    </source>
</evidence>
<evidence type="ECO:0000256" key="7">
    <source>
        <dbReference type="ARBA" id="ARBA00023242"/>
    </source>
</evidence>
<evidence type="ECO:0000256" key="9">
    <source>
        <dbReference type="SAM" id="MobiDB-lite"/>
    </source>
</evidence>
<dbReference type="GO" id="GO:0005634">
    <property type="term" value="C:nucleus"/>
    <property type="evidence" value="ECO:0007669"/>
    <property type="project" value="UniProtKB-SubCell"/>
</dbReference>
<evidence type="ECO:0000256" key="8">
    <source>
        <dbReference type="SAM" id="Coils"/>
    </source>
</evidence>
<reference evidence="12" key="1">
    <citation type="submission" date="2021-03" db="EMBL/GenBank/DDBJ databases">
        <authorList>
            <consortium name="Genoscope - CEA"/>
            <person name="William W."/>
        </authorList>
    </citation>
    <scope>NUCLEOTIDE SEQUENCE</scope>
    <source>
        <strain evidence="12">Doubled-haploid Pahang</strain>
    </source>
</reference>
<evidence type="ECO:0000256" key="2">
    <source>
        <dbReference type="ARBA" id="ARBA00004186"/>
    </source>
</evidence>
<comment type="similarity">
    <text evidence="3">Belongs to the TPX2 family.</text>
</comment>
<dbReference type="PANTHER" id="PTHR14326:SF44">
    <property type="entry name" value="TARGETING PROTEIN FOR XKLP2"/>
    <property type="match status" value="1"/>
</dbReference>